<keyword evidence="17" id="KW-1185">Reference proteome</keyword>
<dbReference type="Proteomes" id="UP001212841">
    <property type="component" value="Unassembled WGS sequence"/>
</dbReference>
<feature type="region of interest" description="Disordered" evidence="14">
    <location>
        <begin position="287"/>
        <end position="310"/>
    </location>
</feature>
<evidence type="ECO:0000313" key="16">
    <source>
        <dbReference type="EMBL" id="KAJ3024955.1"/>
    </source>
</evidence>
<keyword evidence="9" id="KW-1278">Translocase</keyword>
<evidence type="ECO:0000256" key="5">
    <source>
        <dbReference type="ARBA" id="ARBA00022723"/>
    </source>
</evidence>
<dbReference type="Gene3D" id="3.40.1110.10">
    <property type="entry name" value="Calcium-transporting ATPase, cytoplasmic domain N"/>
    <property type="match status" value="1"/>
</dbReference>
<evidence type="ECO:0000256" key="8">
    <source>
        <dbReference type="ARBA" id="ARBA00022840"/>
    </source>
</evidence>
<keyword evidence="5" id="KW-0479">Metal-binding</keyword>
<dbReference type="InterPro" id="IPR001757">
    <property type="entry name" value="P_typ_ATPase"/>
</dbReference>
<evidence type="ECO:0000256" key="3">
    <source>
        <dbReference type="ARBA" id="ARBA00022448"/>
    </source>
</evidence>
<protein>
    <recommendedName>
        <fullName evidence="2">P-type Cu(+) transporter</fullName>
        <ecNumber evidence="2">7.2.2.8</ecNumber>
    </recommendedName>
</protein>
<dbReference type="Pfam" id="PF00702">
    <property type="entry name" value="Hydrolase"/>
    <property type="match status" value="1"/>
</dbReference>
<dbReference type="NCBIfam" id="TIGR01494">
    <property type="entry name" value="ATPase_P-type"/>
    <property type="match status" value="1"/>
</dbReference>
<keyword evidence="7" id="KW-0187">Copper transport</keyword>
<feature type="non-terminal residue" evidence="16">
    <location>
        <position position="1"/>
    </location>
</feature>
<dbReference type="PANTHER" id="PTHR46594">
    <property type="entry name" value="P-TYPE CATION-TRANSPORTING ATPASE"/>
    <property type="match status" value="1"/>
</dbReference>
<keyword evidence="12" id="KW-0406">Ion transport</keyword>
<dbReference type="FunFam" id="3.40.50.1000:FF:000144">
    <property type="entry name" value="copper-transporting ATPase 1 isoform X2"/>
    <property type="match status" value="1"/>
</dbReference>
<dbReference type="EC" id="7.2.2.8" evidence="2"/>
<reference evidence="16" key="1">
    <citation type="submission" date="2020-05" db="EMBL/GenBank/DDBJ databases">
        <title>Phylogenomic resolution of chytrid fungi.</title>
        <authorList>
            <person name="Stajich J.E."/>
            <person name="Amses K."/>
            <person name="Simmons R."/>
            <person name="Seto K."/>
            <person name="Myers J."/>
            <person name="Bonds A."/>
            <person name="Quandt C.A."/>
            <person name="Barry K."/>
            <person name="Liu P."/>
            <person name="Grigoriev I."/>
            <person name="Longcore J.E."/>
            <person name="James T.Y."/>
        </authorList>
    </citation>
    <scope>NUCLEOTIDE SEQUENCE</scope>
    <source>
        <strain evidence="16">JEL0318</strain>
    </source>
</reference>
<feature type="non-terminal residue" evidence="16">
    <location>
        <position position="325"/>
    </location>
</feature>
<dbReference type="PANTHER" id="PTHR46594:SF4">
    <property type="entry name" value="P-TYPE CATION-TRANSPORTING ATPASE"/>
    <property type="match status" value="1"/>
</dbReference>
<dbReference type="InterPro" id="IPR023214">
    <property type="entry name" value="HAD_sf"/>
</dbReference>
<dbReference type="PRINTS" id="PR00120">
    <property type="entry name" value="HATPASE"/>
</dbReference>
<dbReference type="GO" id="GO:0004674">
    <property type="term" value="F:protein serine/threonine kinase activity"/>
    <property type="evidence" value="ECO:0007669"/>
    <property type="project" value="UniProtKB-KW"/>
</dbReference>
<feature type="transmembrane region" description="Helical" evidence="15">
    <location>
        <begin position="228"/>
        <end position="249"/>
    </location>
</feature>
<dbReference type="SUPFAM" id="SSF56784">
    <property type="entry name" value="HAD-like"/>
    <property type="match status" value="1"/>
</dbReference>
<dbReference type="AlphaFoldDB" id="A0AAD5WVQ1"/>
<dbReference type="InterPro" id="IPR023299">
    <property type="entry name" value="ATPase_P-typ_cyto_dom_N"/>
</dbReference>
<evidence type="ECO:0000256" key="10">
    <source>
        <dbReference type="ARBA" id="ARBA00022989"/>
    </source>
</evidence>
<evidence type="ECO:0000256" key="15">
    <source>
        <dbReference type="SAM" id="Phobius"/>
    </source>
</evidence>
<keyword evidence="16" id="KW-0723">Serine/threonine-protein kinase</keyword>
<evidence type="ECO:0000256" key="11">
    <source>
        <dbReference type="ARBA" id="ARBA00023008"/>
    </source>
</evidence>
<evidence type="ECO:0000256" key="2">
    <source>
        <dbReference type="ARBA" id="ARBA00012517"/>
    </source>
</evidence>
<name>A0AAD5WVQ1_9FUNG</name>
<dbReference type="GO" id="GO:0140581">
    <property type="term" value="F:P-type monovalent copper transporter activity"/>
    <property type="evidence" value="ECO:0007669"/>
    <property type="project" value="UniProtKB-EC"/>
</dbReference>
<accession>A0AAD5WVQ1</accession>
<dbReference type="GO" id="GO:0016020">
    <property type="term" value="C:membrane"/>
    <property type="evidence" value="ECO:0007669"/>
    <property type="project" value="InterPro"/>
</dbReference>
<evidence type="ECO:0000256" key="7">
    <source>
        <dbReference type="ARBA" id="ARBA00022796"/>
    </source>
</evidence>
<keyword evidence="6" id="KW-0547">Nucleotide-binding</keyword>
<dbReference type="GO" id="GO:0016887">
    <property type="term" value="F:ATP hydrolysis activity"/>
    <property type="evidence" value="ECO:0007669"/>
    <property type="project" value="InterPro"/>
</dbReference>
<keyword evidence="8" id="KW-0067">ATP-binding</keyword>
<feature type="compositionally biased region" description="Acidic residues" evidence="14">
    <location>
        <begin position="296"/>
        <end position="310"/>
    </location>
</feature>
<keyword evidence="16" id="KW-0418">Kinase</keyword>
<keyword evidence="11" id="KW-0186">Copper</keyword>
<sequence length="325" mass="34110">HPLGRAVVGFGKEKLGVESFTEEVKGFEAVAGRGVRCVVAEKNGKEVNVLIGNEAFLKEGGVTVSDGCRESKRYHESLGHTVVLVAFDSTLTGFIAMADKLKPEATACVKALQRMGVQVAMVTGDQPATAEAIARECAITEIHAGVSPMGKKTIVERMQSEGHVVGMVGDGVNDSASIAQADFGVAVFGGTDVAVEAASVVLMREELTDVVTAIDLSRTIFRRIKLNFLWATMYNILMIPLAMGIGAPWGITLPAMVAGMAMSLSSVSVVVSSLLLKRYRRPQIGTDGAVVGTDEPIPDDDDDTVAEGDLESGLAGEAVEKMVGG</sequence>
<keyword evidence="3" id="KW-0813">Transport</keyword>
<evidence type="ECO:0000256" key="13">
    <source>
        <dbReference type="ARBA" id="ARBA00023136"/>
    </source>
</evidence>
<evidence type="ECO:0000256" key="1">
    <source>
        <dbReference type="ARBA" id="ARBA00004127"/>
    </source>
</evidence>
<evidence type="ECO:0000256" key="6">
    <source>
        <dbReference type="ARBA" id="ARBA00022741"/>
    </source>
</evidence>
<dbReference type="Gene3D" id="3.40.50.1000">
    <property type="entry name" value="HAD superfamily/HAD-like"/>
    <property type="match status" value="1"/>
</dbReference>
<comment type="subcellular location">
    <subcellularLocation>
        <location evidence="1">Endomembrane system</location>
        <topology evidence="1">Multi-pass membrane protein</topology>
    </subcellularLocation>
</comment>
<organism evidence="16 17">
    <name type="scientific">Rhizophlyctis rosea</name>
    <dbReference type="NCBI Taxonomy" id="64517"/>
    <lineage>
        <taxon>Eukaryota</taxon>
        <taxon>Fungi</taxon>
        <taxon>Fungi incertae sedis</taxon>
        <taxon>Chytridiomycota</taxon>
        <taxon>Chytridiomycota incertae sedis</taxon>
        <taxon>Chytridiomycetes</taxon>
        <taxon>Rhizophlyctidales</taxon>
        <taxon>Rhizophlyctidaceae</taxon>
        <taxon>Rhizophlyctis</taxon>
    </lineage>
</organism>
<keyword evidence="4 15" id="KW-0812">Transmembrane</keyword>
<evidence type="ECO:0000256" key="9">
    <source>
        <dbReference type="ARBA" id="ARBA00022967"/>
    </source>
</evidence>
<feature type="transmembrane region" description="Helical" evidence="15">
    <location>
        <begin position="255"/>
        <end position="276"/>
    </location>
</feature>
<gene>
    <name evidence="16" type="primary">RAN1_2</name>
    <name evidence="16" type="ORF">HK097_006814</name>
</gene>
<comment type="caution">
    <text evidence="16">The sequence shown here is derived from an EMBL/GenBank/DDBJ whole genome shotgun (WGS) entry which is preliminary data.</text>
</comment>
<keyword evidence="16" id="KW-0808">Transferase</keyword>
<evidence type="ECO:0000313" key="17">
    <source>
        <dbReference type="Proteomes" id="UP001212841"/>
    </source>
</evidence>
<dbReference type="PRINTS" id="PR00119">
    <property type="entry name" value="CATATPASE"/>
</dbReference>
<dbReference type="InterPro" id="IPR036412">
    <property type="entry name" value="HAD-like_sf"/>
</dbReference>
<evidence type="ECO:0000256" key="4">
    <source>
        <dbReference type="ARBA" id="ARBA00022692"/>
    </source>
</evidence>
<dbReference type="GO" id="GO:0005524">
    <property type="term" value="F:ATP binding"/>
    <property type="evidence" value="ECO:0007669"/>
    <property type="project" value="UniProtKB-KW"/>
</dbReference>
<dbReference type="GO" id="GO:0046872">
    <property type="term" value="F:metal ion binding"/>
    <property type="evidence" value="ECO:0007669"/>
    <property type="project" value="UniProtKB-KW"/>
</dbReference>
<keyword evidence="10 15" id="KW-1133">Transmembrane helix</keyword>
<keyword evidence="13 15" id="KW-0472">Membrane</keyword>
<evidence type="ECO:0000256" key="12">
    <source>
        <dbReference type="ARBA" id="ARBA00023065"/>
    </source>
</evidence>
<dbReference type="GO" id="GO:0012505">
    <property type="term" value="C:endomembrane system"/>
    <property type="evidence" value="ECO:0007669"/>
    <property type="project" value="UniProtKB-SubCell"/>
</dbReference>
<dbReference type="EMBL" id="JADGJD010003204">
    <property type="protein sequence ID" value="KAJ3024955.1"/>
    <property type="molecule type" value="Genomic_DNA"/>
</dbReference>
<proteinExistence type="predicted"/>
<evidence type="ECO:0000256" key="14">
    <source>
        <dbReference type="SAM" id="MobiDB-lite"/>
    </source>
</evidence>